<protein>
    <submittedName>
        <fullName evidence="1">Uncharacterized protein</fullName>
    </submittedName>
</protein>
<evidence type="ECO:0000313" key="2">
    <source>
        <dbReference type="Proteomes" id="UP001321473"/>
    </source>
</evidence>
<dbReference type="Proteomes" id="UP001321473">
    <property type="component" value="Unassembled WGS sequence"/>
</dbReference>
<reference evidence="1 2" key="1">
    <citation type="journal article" date="2023" name="Arcadia Sci">
        <title>De novo assembly of a long-read Amblyomma americanum tick genome.</title>
        <authorList>
            <person name="Chou S."/>
            <person name="Poskanzer K.E."/>
            <person name="Rollins M."/>
            <person name="Thuy-Boun P.S."/>
        </authorList>
    </citation>
    <scope>NUCLEOTIDE SEQUENCE [LARGE SCALE GENOMIC DNA]</scope>
    <source>
        <strain evidence="1">F_SG_1</strain>
        <tissue evidence="1">Salivary glands</tissue>
    </source>
</reference>
<accession>A0AAQ4EII0</accession>
<organism evidence="1 2">
    <name type="scientific">Amblyomma americanum</name>
    <name type="common">Lone star tick</name>
    <dbReference type="NCBI Taxonomy" id="6943"/>
    <lineage>
        <taxon>Eukaryota</taxon>
        <taxon>Metazoa</taxon>
        <taxon>Ecdysozoa</taxon>
        <taxon>Arthropoda</taxon>
        <taxon>Chelicerata</taxon>
        <taxon>Arachnida</taxon>
        <taxon>Acari</taxon>
        <taxon>Parasitiformes</taxon>
        <taxon>Ixodida</taxon>
        <taxon>Ixodoidea</taxon>
        <taxon>Ixodidae</taxon>
        <taxon>Amblyomminae</taxon>
        <taxon>Amblyomma</taxon>
    </lineage>
</organism>
<proteinExistence type="predicted"/>
<comment type="caution">
    <text evidence="1">The sequence shown here is derived from an EMBL/GenBank/DDBJ whole genome shotgun (WGS) entry which is preliminary data.</text>
</comment>
<sequence>MEGLRSSVVGDVRPLLAPQERQELVVTAEGIYQVTLKPYTMTIALYRMETPLAIKYAGLYFLKIFPLSSMFFCDDAFGPSRARSDDFLSDCCSSFLSTSRWRRVRWR</sequence>
<gene>
    <name evidence="1" type="ORF">V5799_011224</name>
</gene>
<dbReference type="AlphaFoldDB" id="A0AAQ4EII0"/>
<dbReference type="EMBL" id="JARKHS020015670">
    <property type="protein sequence ID" value="KAK8774243.1"/>
    <property type="molecule type" value="Genomic_DNA"/>
</dbReference>
<keyword evidence="2" id="KW-1185">Reference proteome</keyword>
<name>A0AAQ4EII0_AMBAM</name>
<evidence type="ECO:0000313" key="1">
    <source>
        <dbReference type="EMBL" id="KAK8774243.1"/>
    </source>
</evidence>